<accession>A0A9D1L413</accession>
<dbReference type="Pfam" id="PF00496">
    <property type="entry name" value="SBP_bac_5"/>
    <property type="match status" value="1"/>
</dbReference>
<dbReference type="AlphaFoldDB" id="A0A9D1L413"/>
<keyword evidence="3" id="KW-0813">Transport</keyword>
<dbReference type="GO" id="GO:0030313">
    <property type="term" value="C:cell envelope"/>
    <property type="evidence" value="ECO:0007669"/>
    <property type="project" value="UniProtKB-SubCell"/>
</dbReference>
<dbReference type="PIRSF" id="PIRSF002741">
    <property type="entry name" value="MppA"/>
    <property type="match status" value="1"/>
</dbReference>
<dbReference type="Gene3D" id="3.10.105.10">
    <property type="entry name" value="Dipeptide-binding Protein, Domain 3"/>
    <property type="match status" value="1"/>
</dbReference>
<dbReference type="PROSITE" id="PS51318">
    <property type="entry name" value="TAT"/>
    <property type="match status" value="1"/>
</dbReference>
<dbReference type="SUPFAM" id="SSF53850">
    <property type="entry name" value="Periplasmic binding protein-like II"/>
    <property type="match status" value="1"/>
</dbReference>
<evidence type="ECO:0000256" key="1">
    <source>
        <dbReference type="ARBA" id="ARBA00004196"/>
    </source>
</evidence>
<feature type="chain" id="PRO_5039527393" description="Solute-binding protein family 5 domain-containing protein" evidence="5">
    <location>
        <begin position="39"/>
        <end position="530"/>
    </location>
</feature>
<evidence type="ECO:0000313" key="8">
    <source>
        <dbReference type="Proteomes" id="UP000824078"/>
    </source>
</evidence>
<dbReference type="PANTHER" id="PTHR30290:SF10">
    <property type="entry name" value="PERIPLASMIC OLIGOPEPTIDE-BINDING PROTEIN-RELATED"/>
    <property type="match status" value="1"/>
</dbReference>
<proteinExistence type="inferred from homology"/>
<evidence type="ECO:0000259" key="6">
    <source>
        <dbReference type="Pfam" id="PF00496"/>
    </source>
</evidence>
<dbReference type="GO" id="GO:0043190">
    <property type="term" value="C:ATP-binding cassette (ABC) transporter complex"/>
    <property type="evidence" value="ECO:0007669"/>
    <property type="project" value="InterPro"/>
</dbReference>
<gene>
    <name evidence="7" type="ORF">IAD17_00140</name>
</gene>
<organism evidence="7 8">
    <name type="scientific">Candidatus Coprovicinus avistercoris</name>
    <dbReference type="NCBI Taxonomy" id="2840754"/>
    <lineage>
        <taxon>Bacteria</taxon>
        <taxon>Bacillati</taxon>
        <taxon>Actinomycetota</taxon>
        <taxon>Coriobacteriia</taxon>
        <taxon>Coriobacteriales</taxon>
        <taxon>Coriobacteriaceae</taxon>
        <taxon>Coriobacteriaceae incertae sedis</taxon>
        <taxon>Candidatus Coprovicinus</taxon>
    </lineage>
</organism>
<dbReference type="InterPro" id="IPR039424">
    <property type="entry name" value="SBP_5"/>
</dbReference>
<dbReference type="GO" id="GO:0015833">
    <property type="term" value="P:peptide transport"/>
    <property type="evidence" value="ECO:0007669"/>
    <property type="project" value="TreeGrafter"/>
</dbReference>
<feature type="domain" description="Solute-binding protein family 5" evidence="6">
    <location>
        <begin position="83"/>
        <end position="448"/>
    </location>
</feature>
<dbReference type="GO" id="GO:0042597">
    <property type="term" value="C:periplasmic space"/>
    <property type="evidence" value="ECO:0007669"/>
    <property type="project" value="UniProtKB-ARBA"/>
</dbReference>
<reference evidence="7" key="2">
    <citation type="journal article" date="2021" name="PeerJ">
        <title>Extensive microbial diversity within the chicken gut microbiome revealed by metagenomics and culture.</title>
        <authorList>
            <person name="Gilroy R."/>
            <person name="Ravi A."/>
            <person name="Getino M."/>
            <person name="Pursley I."/>
            <person name="Horton D.L."/>
            <person name="Alikhan N.F."/>
            <person name="Baker D."/>
            <person name="Gharbi K."/>
            <person name="Hall N."/>
            <person name="Watson M."/>
            <person name="Adriaenssens E.M."/>
            <person name="Foster-Nyarko E."/>
            <person name="Jarju S."/>
            <person name="Secka A."/>
            <person name="Antonio M."/>
            <person name="Oren A."/>
            <person name="Chaudhuri R.R."/>
            <person name="La Ragione R."/>
            <person name="Hildebrand F."/>
            <person name="Pallen M.J."/>
        </authorList>
    </citation>
    <scope>NUCLEOTIDE SEQUENCE</scope>
    <source>
        <strain evidence="7">ChiHjej12B11-29160</strain>
    </source>
</reference>
<evidence type="ECO:0000256" key="4">
    <source>
        <dbReference type="ARBA" id="ARBA00022729"/>
    </source>
</evidence>
<dbReference type="InterPro" id="IPR006311">
    <property type="entry name" value="TAT_signal"/>
</dbReference>
<dbReference type="InterPro" id="IPR000914">
    <property type="entry name" value="SBP_5_dom"/>
</dbReference>
<evidence type="ECO:0000256" key="5">
    <source>
        <dbReference type="SAM" id="SignalP"/>
    </source>
</evidence>
<reference evidence="7" key="1">
    <citation type="submission" date="2020-10" db="EMBL/GenBank/DDBJ databases">
        <authorList>
            <person name="Gilroy R."/>
        </authorList>
    </citation>
    <scope>NUCLEOTIDE SEQUENCE</scope>
    <source>
        <strain evidence="7">ChiHjej12B11-29160</strain>
    </source>
</reference>
<comment type="similarity">
    <text evidence="2">Belongs to the bacterial solute-binding protein 5 family.</text>
</comment>
<dbReference type="PANTHER" id="PTHR30290">
    <property type="entry name" value="PERIPLASMIC BINDING COMPONENT OF ABC TRANSPORTER"/>
    <property type="match status" value="1"/>
</dbReference>
<name>A0A9D1L413_9ACTN</name>
<dbReference type="Proteomes" id="UP000824078">
    <property type="component" value="Unassembled WGS sequence"/>
</dbReference>
<keyword evidence="4 5" id="KW-0732">Signal</keyword>
<dbReference type="InterPro" id="IPR030678">
    <property type="entry name" value="Peptide/Ni-bd"/>
</dbReference>
<evidence type="ECO:0000256" key="3">
    <source>
        <dbReference type="ARBA" id="ARBA00022448"/>
    </source>
</evidence>
<comment type="caution">
    <text evidence="7">The sequence shown here is derived from an EMBL/GenBank/DDBJ whole genome shotgun (WGS) entry which is preliminary data.</text>
</comment>
<protein>
    <recommendedName>
        <fullName evidence="6">Solute-binding protein family 5 domain-containing protein</fullName>
    </recommendedName>
</protein>
<dbReference type="PROSITE" id="PS51257">
    <property type="entry name" value="PROKAR_LIPOPROTEIN"/>
    <property type="match status" value="1"/>
</dbReference>
<dbReference type="EMBL" id="DVMQ01000001">
    <property type="protein sequence ID" value="HIU23330.1"/>
    <property type="molecule type" value="Genomic_DNA"/>
</dbReference>
<dbReference type="GO" id="GO:1904680">
    <property type="term" value="F:peptide transmembrane transporter activity"/>
    <property type="evidence" value="ECO:0007669"/>
    <property type="project" value="TreeGrafter"/>
</dbReference>
<comment type="subcellular location">
    <subcellularLocation>
        <location evidence="1">Cell envelope</location>
    </subcellularLocation>
</comment>
<dbReference type="Gene3D" id="3.40.190.10">
    <property type="entry name" value="Periplasmic binding protein-like II"/>
    <property type="match status" value="1"/>
</dbReference>
<feature type="signal peptide" evidence="5">
    <location>
        <begin position="1"/>
        <end position="38"/>
    </location>
</feature>
<evidence type="ECO:0000256" key="2">
    <source>
        <dbReference type="ARBA" id="ARBA00005695"/>
    </source>
</evidence>
<sequence length="530" mass="57887">MKHRVVTTRRQFFAALAAAGGAAALAGCSGSGSGSSQAAEGTLTIGIQDEPEGLDIQQITWENYVHWLIYEPLLNYSDDLSQVSPAFAESFEASEDGLTYTIVLPEDAKFSNGDALDANAYKASLDRYLEISPYSSDYADVASVEVPDNRTLVFHMSVPAPYFITPLSNTYSGIVDVAAITDDAEFNRAPVANGPYVVENWEQGSQITFVKNENYKTQNEFVENKGAFAFDKIVIRFIPDEFTRVSEVESGGVDLIFDVPTSSYAELEGNEDVQLFDYEQAGVSYLYMQTESGPLADIAVRQAITYAIDRDEIQSTLDGLVTPTYGYISSAQACYSAEEEEKLAGELAFDPDRARKALADAGWSDSDGDGIVEKDGEPLSFEMLIPSDRASLKNAAPVIQQQLKNVGIDAQIVEQEAAYIKASMEANDFTMGSRNFVWLDPDILYSVFTPSSGYPWEDAEITEALTVARQTANNEERIAAYANFQDLLATRFKAISLFADKYAIAAKNIITGVHVTNDGRLFLADAGVSE</sequence>
<evidence type="ECO:0000313" key="7">
    <source>
        <dbReference type="EMBL" id="HIU23330.1"/>
    </source>
</evidence>